<protein>
    <submittedName>
        <fullName evidence="1">Uncharacterized protein</fullName>
    </submittedName>
</protein>
<reference evidence="1" key="1">
    <citation type="submission" date="2022-08" db="EMBL/GenBank/DDBJ databases">
        <title>Novel sulphate-reducing endosymbionts in the free-living metamonad Anaeramoeba.</title>
        <authorList>
            <person name="Jerlstrom-Hultqvist J."/>
            <person name="Cepicka I."/>
            <person name="Gallot-Lavallee L."/>
            <person name="Salas-Leiva D."/>
            <person name="Curtis B.A."/>
            <person name="Zahonova K."/>
            <person name="Pipaliya S."/>
            <person name="Dacks J."/>
            <person name="Roger A.J."/>
        </authorList>
    </citation>
    <scope>NUCLEOTIDE SEQUENCE</scope>
    <source>
        <strain evidence="1">Busselton2</strain>
    </source>
</reference>
<evidence type="ECO:0000313" key="2">
    <source>
        <dbReference type="Proteomes" id="UP001146793"/>
    </source>
</evidence>
<dbReference type="AlphaFoldDB" id="A0AAV7YLJ9"/>
<dbReference type="EMBL" id="JANTQA010000057">
    <property type="protein sequence ID" value="KAJ3429741.1"/>
    <property type="molecule type" value="Genomic_DNA"/>
</dbReference>
<organism evidence="1 2">
    <name type="scientific">Anaeramoeba flamelloides</name>
    <dbReference type="NCBI Taxonomy" id="1746091"/>
    <lineage>
        <taxon>Eukaryota</taxon>
        <taxon>Metamonada</taxon>
        <taxon>Anaeramoebidae</taxon>
        <taxon>Anaeramoeba</taxon>
    </lineage>
</organism>
<sequence length="76" mass="9255">MQAVKRCLSMFKKRLPKSLQGMDSWNFNFNTRQPDLLYACWRELLFREKKALQLAIRIKQTLTLTDENELYEWEIN</sequence>
<name>A0AAV7YLJ9_9EUKA</name>
<evidence type="ECO:0000313" key="1">
    <source>
        <dbReference type="EMBL" id="KAJ3429741.1"/>
    </source>
</evidence>
<comment type="caution">
    <text evidence="1">The sequence shown here is derived from an EMBL/GenBank/DDBJ whole genome shotgun (WGS) entry which is preliminary data.</text>
</comment>
<accession>A0AAV7YLJ9</accession>
<proteinExistence type="predicted"/>
<dbReference type="Proteomes" id="UP001146793">
    <property type="component" value="Unassembled WGS sequence"/>
</dbReference>
<gene>
    <name evidence="1" type="ORF">M0812_25101</name>
</gene>